<sequence>MAEVLVNRVLVELIISFQDGMPGALTSLDYTWKHCIFFIRNVREFNFIFNGLLTSGSDLFLHTIDRRFPIHFALFKGDHTLALQYAKSFREELFNMDRVSSLLCCASKYSALNVVKWLCLNKFVINKYVMDAAAGNGHLDIVQYLHENTSAGCTFRAINSAAANGHLNVVEFLHTFRSEGGTDSGLVAAAGNGHLLVVKYLYSVMGLNLSPEAFLAAATENHLDIMDYLLGVEEFHPQVIAMAATRAIKNKRADIVKYIIESKGVRQEYWKALATPRDIETFHYLVEHGIAFSLTEMNQLPQEADLTLLQAIYAYAIDHNYSDPFTNASIEKAIYHISNDEQICLEIIQFLCEKGVKSPPQEILVTTASRGYLKIAQFLHEIYGLQFSTDCIYEAACHGHFEFVRYLYGIIGESIPANCMDIAAEKGFIDIVEFIHGHQNQGCTTKAMDSAAANGHFEVVKFLATNRTEGCTTNAIDRAALLGYLNIVEYLTVLRKPATWKAINGAALNGHFEVVQYLLERRDEGFTQDAVPDTLSVKIRKLLLSSKVMNLCLVLTKESCM</sequence>
<evidence type="ECO:0000313" key="2">
    <source>
        <dbReference type="Proteomes" id="UP000243217"/>
    </source>
</evidence>
<dbReference type="Pfam" id="PF12796">
    <property type="entry name" value="Ank_2"/>
    <property type="match status" value="1"/>
</dbReference>
<dbReference type="OrthoDB" id="76098at2759"/>
<dbReference type="PANTHER" id="PTHR46586:SF1">
    <property type="entry name" value="ANKYRIN REPEAT-CONTAINING PROTEIN"/>
    <property type="match status" value="1"/>
</dbReference>
<dbReference type="AlphaFoldDB" id="A0A1V9ZCK6"/>
<protein>
    <submittedName>
        <fullName evidence="1">Uncharacterized protein</fullName>
    </submittedName>
</protein>
<dbReference type="Proteomes" id="UP000243217">
    <property type="component" value="Unassembled WGS sequence"/>
</dbReference>
<dbReference type="EMBL" id="JNBS01002063">
    <property type="protein sequence ID" value="OQR95667.1"/>
    <property type="molecule type" value="Genomic_DNA"/>
</dbReference>
<gene>
    <name evidence="1" type="ORF">THRCLA_22090</name>
</gene>
<organism evidence="1 2">
    <name type="scientific">Thraustotheca clavata</name>
    <dbReference type="NCBI Taxonomy" id="74557"/>
    <lineage>
        <taxon>Eukaryota</taxon>
        <taxon>Sar</taxon>
        <taxon>Stramenopiles</taxon>
        <taxon>Oomycota</taxon>
        <taxon>Saprolegniomycetes</taxon>
        <taxon>Saprolegniales</taxon>
        <taxon>Achlyaceae</taxon>
        <taxon>Thraustotheca</taxon>
    </lineage>
</organism>
<dbReference type="InterPro" id="IPR002110">
    <property type="entry name" value="Ankyrin_rpt"/>
</dbReference>
<name>A0A1V9ZCK6_9STRA</name>
<dbReference type="InterPro" id="IPR036770">
    <property type="entry name" value="Ankyrin_rpt-contain_sf"/>
</dbReference>
<proteinExistence type="predicted"/>
<evidence type="ECO:0000313" key="1">
    <source>
        <dbReference type="EMBL" id="OQR95667.1"/>
    </source>
</evidence>
<dbReference type="STRING" id="74557.A0A1V9ZCK6"/>
<reference evidence="1 2" key="1">
    <citation type="journal article" date="2014" name="Genome Biol. Evol.">
        <title>The secreted proteins of Achlya hypogyna and Thraustotheca clavata identify the ancestral oomycete secretome and reveal gene acquisitions by horizontal gene transfer.</title>
        <authorList>
            <person name="Misner I."/>
            <person name="Blouin N."/>
            <person name="Leonard G."/>
            <person name="Richards T.A."/>
            <person name="Lane C.E."/>
        </authorList>
    </citation>
    <scope>NUCLEOTIDE SEQUENCE [LARGE SCALE GENOMIC DNA]</scope>
    <source>
        <strain evidence="1 2">ATCC 34112</strain>
    </source>
</reference>
<keyword evidence="2" id="KW-1185">Reference proteome</keyword>
<dbReference type="PANTHER" id="PTHR46586">
    <property type="entry name" value="ANKYRIN REPEAT-CONTAINING PROTEIN"/>
    <property type="match status" value="1"/>
</dbReference>
<dbReference type="Pfam" id="PF13637">
    <property type="entry name" value="Ank_4"/>
    <property type="match status" value="1"/>
</dbReference>
<dbReference type="Gene3D" id="1.25.40.20">
    <property type="entry name" value="Ankyrin repeat-containing domain"/>
    <property type="match status" value="3"/>
</dbReference>
<dbReference type="SUPFAM" id="SSF48403">
    <property type="entry name" value="Ankyrin repeat"/>
    <property type="match status" value="1"/>
</dbReference>
<comment type="caution">
    <text evidence="1">The sequence shown here is derived from an EMBL/GenBank/DDBJ whole genome shotgun (WGS) entry which is preliminary data.</text>
</comment>
<dbReference type="InterPro" id="IPR052050">
    <property type="entry name" value="SecEffector_AnkRepeat"/>
</dbReference>
<accession>A0A1V9ZCK6</accession>